<accession>A0ABY5T2W9</accession>
<organism evidence="3 4">
    <name type="scientific">Qipengyuania spongiae</name>
    <dbReference type="NCBI Taxonomy" id="2909673"/>
    <lineage>
        <taxon>Bacteria</taxon>
        <taxon>Pseudomonadati</taxon>
        <taxon>Pseudomonadota</taxon>
        <taxon>Alphaproteobacteria</taxon>
        <taxon>Sphingomonadales</taxon>
        <taxon>Erythrobacteraceae</taxon>
        <taxon>Qipengyuania</taxon>
    </lineage>
</organism>
<dbReference type="InterPro" id="IPR011059">
    <property type="entry name" value="Metal-dep_hydrolase_composite"/>
</dbReference>
<feature type="domain" description="Amidohydrolase 3" evidence="2">
    <location>
        <begin position="73"/>
        <end position="549"/>
    </location>
</feature>
<reference evidence="3" key="1">
    <citation type="submission" date="2022-02" db="EMBL/GenBank/DDBJ databases">
        <title>Qipengyuania spongiae sp. nov., isolated from marine sponge.</title>
        <authorList>
            <person name="Li Z."/>
            <person name="Zhang M."/>
        </authorList>
    </citation>
    <scope>NUCLEOTIDE SEQUENCE</scope>
    <source>
        <strain evidence="3">PHS-Z21</strain>
    </source>
</reference>
<proteinExistence type="predicted"/>
<evidence type="ECO:0000313" key="4">
    <source>
        <dbReference type="Proteomes" id="UP001065265"/>
    </source>
</evidence>
<dbReference type="Pfam" id="PF07969">
    <property type="entry name" value="Amidohydro_3"/>
    <property type="match status" value="1"/>
</dbReference>
<dbReference type="Gene3D" id="3.20.20.140">
    <property type="entry name" value="Metal-dependent hydrolases"/>
    <property type="match status" value="1"/>
</dbReference>
<dbReference type="SUPFAM" id="SSF51338">
    <property type="entry name" value="Composite domain of metallo-dependent hydrolases"/>
    <property type="match status" value="1"/>
</dbReference>
<sequence>MRIPLKAAATAALLAAASPALADQLIENVEGLRIDENGEIDRFNALWIDDDGRIRQVLDREDKRPRQVDYQLDGQGRTLIPGLIDAHVHVMGLGVAQLTLDLSDTNSLEEALAKISRFAAENPSRPWILGRGWNQERWGLGRFPTAEELDRAVSDRPVYLARADNHAGWANTLALEAAGVTATSEVPAGGRMERIVGSRQPSGVFVDAAEDLITRAIPAPRPAERDLAFAEAQKLLHSMGITAVADMGTTIEDWQTFRRAGDRGSLTLRIMSYAAGADAMELIAGARPTPWLYEDRLRLNGVKLYLDGALGSRGAWLKQPYTDDPGNTGLPLLQPAELRNIIVRAATGQFQPAIHAIGTAANAEALSAIHEIAESYPGDRRWRIEHAQIVDPADLPLFGEHDIIASVQPIHQTSDRLMAEARLGPDRIRGAYAWKSILDAGGKLAFGSDAPVESPNPFPGMAAAVTRTDASGEPFGGWLPEQRLTREQALAGFTADAAFAGFAEGRFGRLVPGERADFVLVDRDPLLVEAAELRETKVLETWMAGVRVYSAEE</sequence>
<dbReference type="CDD" id="cd01300">
    <property type="entry name" value="YtcJ_like"/>
    <property type="match status" value="1"/>
</dbReference>
<protein>
    <submittedName>
        <fullName evidence="3">Amidohydrolase</fullName>
    </submittedName>
</protein>
<dbReference type="InterPro" id="IPR033932">
    <property type="entry name" value="YtcJ-like"/>
</dbReference>
<feature type="signal peptide" evidence="1">
    <location>
        <begin position="1"/>
        <end position="22"/>
    </location>
</feature>
<dbReference type="Proteomes" id="UP001065265">
    <property type="component" value="Chromosome"/>
</dbReference>
<feature type="chain" id="PRO_5046604417" evidence="1">
    <location>
        <begin position="23"/>
        <end position="553"/>
    </location>
</feature>
<name>A0ABY5T2W9_9SPHN</name>
<dbReference type="EMBL" id="CP092471">
    <property type="protein sequence ID" value="UVI40451.1"/>
    <property type="molecule type" value="Genomic_DNA"/>
</dbReference>
<keyword evidence="4" id="KW-1185">Reference proteome</keyword>
<evidence type="ECO:0000313" key="3">
    <source>
        <dbReference type="EMBL" id="UVI40451.1"/>
    </source>
</evidence>
<dbReference type="RefSeq" id="WP_265560757.1">
    <property type="nucleotide sequence ID" value="NZ_CP092471.1"/>
</dbReference>
<keyword evidence="1" id="KW-0732">Signal</keyword>
<dbReference type="SUPFAM" id="SSF51556">
    <property type="entry name" value="Metallo-dependent hydrolases"/>
    <property type="match status" value="1"/>
</dbReference>
<dbReference type="PANTHER" id="PTHR22642">
    <property type="entry name" value="IMIDAZOLONEPROPIONASE"/>
    <property type="match status" value="1"/>
</dbReference>
<dbReference type="InterPro" id="IPR032466">
    <property type="entry name" value="Metal_Hydrolase"/>
</dbReference>
<dbReference type="Gene3D" id="2.30.40.10">
    <property type="entry name" value="Urease, subunit C, domain 1"/>
    <property type="match status" value="1"/>
</dbReference>
<evidence type="ECO:0000259" key="2">
    <source>
        <dbReference type="Pfam" id="PF07969"/>
    </source>
</evidence>
<gene>
    <name evidence="3" type="ORF">L1F33_05775</name>
</gene>
<dbReference type="PANTHER" id="PTHR22642:SF2">
    <property type="entry name" value="PROTEIN LONG AFTER FAR-RED 3"/>
    <property type="match status" value="1"/>
</dbReference>
<evidence type="ECO:0000256" key="1">
    <source>
        <dbReference type="SAM" id="SignalP"/>
    </source>
</evidence>
<dbReference type="InterPro" id="IPR013108">
    <property type="entry name" value="Amidohydro_3"/>
</dbReference>
<dbReference type="Gene3D" id="3.10.310.70">
    <property type="match status" value="1"/>
</dbReference>